<dbReference type="PANTHER" id="PTHR43143">
    <property type="entry name" value="METALLOPHOSPHOESTERASE, CALCINEURIN SUPERFAMILY"/>
    <property type="match status" value="1"/>
</dbReference>
<reference evidence="2 3" key="1">
    <citation type="submission" date="2020-08" db="EMBL/GenBank/DDBJ databases">
        <title>Genomic Encyclopedia of Type Strains, Phase IV (KMG-IV): sequencing the most valuable type-strain genomes for metagenomic binning, comparative biology and taxonomic classification.</title>
        <authorList>
            <person name="Goeker M."/>
        </authorList>
    </citation>
    <scope>NUCLEOTIDE SEQUENCE [LARGE SCALE GENOMIC DNA]</scope>
    <source>
        <strain evidence="2 3">DSM 23562</strain>
    </source>
</reference>
<evidence type="ECO:0000313" key="2">
    <source>
        <dbReference type="EMBL" id="MBB6052630.1"/>
    </source>
</evidence>
<dbReference type="InterPro" id="IPR029052">
    <property type="entry name" value="Metallo-depent_PP-like"/>
</dbReference>
<dbReference type="Pfam" id="PF00149">
    <property type="entry name" value="Metallophos"/>
    <property type="match status" value="1"/>
</dbReference>
<feature type="domain" description="Calcineurin-like phosphoesterase" evidence="1">
    <location>
        <begin position="3"/>
        <end position="213"/>
    </location>
</feature>
<protein>
    <submittedName>
        <fullName evidence="2">3',5'-cyclic AMP phosphodiesterase CpdA</fullName>
    </submittedName>
</protein>
<dbReference type="InterPro" id="IPR004843">
    <property type="entry name" value="Calcineurin-like_PHP"/>
</dbReference>
<dbReference type="PANTHER" id="PTHR43143:SF1">
    <property type="entry name" value="SERINE_THREONINE-PROTEIN PHOSPHATASE CPPED1"/>
    <property type="match status" value="1"/>
</dbReference>
<dbReference type="InterPro" id="IPR051918">
    <property type="entry name" value="STPP_CPPED1"/>
</dbReference>
<accession>A0A7W9SUI4</accession>
<dbReference type="AlphaFoldDB" id="A0A7W9SUI4"/>
<evidence type="ECO:0000313" key="3">
    <source>
        <dbReference type="Proteomes" id="UP000520814"/>
    </source>
</evidence>
<dbReference type="GO" id="GO:0016787">
    <property type="term" value="F:hydrolase activity"/>
    <property type="evidence" value="ECO:0007669"/>
    <property type="project" value="InterPro"/>
</dbReference>
<sequence length="270" mass="31187">MGFKFVHLTDTHIQPELKASEGVKKAIEAIRKSRPAFCLHGGDVVMDAAAVDRARAEQVYDLWGEASSNLGVPVHYACGNHDVFALTGPEQGKRDTDKQYWQRRVFQSERFKTFDQENWRFVVLDVVQTERDRWWAELDTEQLKWLDDLLRKTDKRQPLVFLTHVPLFTAINQFTSGTTVAVKDTQIVKNAKTFFELTERHNVKAVFQGHTHVVEEVVYNDVHYITGGAVCGDWWKGPRLGRHPEGFIEAEAKGEELKWRYIPYGWKAQK</sequence>
<dbReference type="SUPFAM" id="SSF56300">
    <property type="entry name" value="Metallo-dependent phosphatases"/>
    <property type="match status" value="1"/>
</dbReference>
<dbReference type="Proteomes" id="UP000520814">
    <property type="component" value="Unassembled WGS sequence"/>
</dbReference>
<name>A0A7W9SUI4_ARMRO</name>
<dbReference type="EMBL" id="JACHGW010000004">
    <property type="protein sequence ID" value="MBB6052630.1"/>
    <property type="molecule type" value="Genomic_DNA"/>
</dbReference>
<keyword evidence="3" id="KW-1185">Reference proteome</keyword>
<evidence type="ECO:0000259" key="1">
    <source>
        <dbReference type="Pfam" id="PF00149"/>
    </source>
</evidence>
<dbReference type="Gene3D" id="3.60.21.10">
    <property type="match status" value="1"/>
</dbReference>
<dbReference type="RefSeq" id="WP_184202018.1">
    <property type="nucleotide sequence ID" value="NZ_JACHGW010000004.1"/>
</dbReference>
<proteinExistence type="predicted"/>
<comment type="caution">
    <text evidence="2">The sequence shown here is derived from an EMBL/GenBank/DDBJ whole genome shotgun (WGS) entry which is preliminary data.</text>
</comment>
<gene>
    <name evidence="2" type="ORF">HNQ39_004451</name>
</gene>
<organism evidence="2 3">
    <name type="scientific">Armatimonas rosea</name>
    <dbReference type="NCBI Taxonomy" id="685828"/>
    <lineage>
        <taxon>Bacteria</taxon>
        <taxon>Bacillati</taxon>
        <taxon>Armatimonadota</taxon>
        <taxon>Armatimonadia</taxon>
        <taxon>Armatimonadales</taxon>
        <taxon>Armatimonadaceae</taxon>
        <taxon>Armatimonas</taxon>
    </lineage>
</organism>